<evidence type="ECO:0000313" key="3">
    <source>
        <dbReference type="Proteomes" id="UP000053087"/>
    </source>
</evidence>
<dbReference type="Gene3D" id="1.25.10.10">
    <property type="entry name" value="Leucine-rich Repeat Variant"/>
    <property type="match status" value="3"/>
</dbReference>
<dbReference type="Pfam" id="PF13646">
    <property type="entry name" value="HEAT_2"/>
    <property type="match status" value="2"/>
</dbReference>
<dbReference type="SUPFAM" id="SSF48371">
    <property type="entry name" value="ARM repeat"/>
    <property type="match status" value="1"/>
</dbReference>
<dbReference type="SMART" id="SM00567">
    <property type="entry name" value="EZ_HEAT"/>
    <property type="match status" value="7"/>
</dbReference>
<accession>A0A660HTI4</accession>
<dbReference type="InterPro" id="IPR000225">
    <property type="entry name" value="Armadillo"/>
</dbReference>
<evidence type="ECO:0000313" key="2">
    <source>
        <dbReference type="EMBL" id="NLK32008.1"/>
    </source>
</evidence>
<dbReference type="InterPro" id="IPR011989">
    <property type="entry name" value="ARM-like"/>
</dbReference>
<gene>
    <name evidence="1" type="ORF">AOB57_008150</name>
    <name evidence="2" type="ORF">GX302_03980</name>
</gene>
<keyword evidence="3" id="KW-1185">Reference proteome</keyword>
<organism evidence="1 3">
    <name type="scientific">Methanosarcina flavescens</name>
    <dbReference type="NCBI Taxonomy" id="1715806"/>
    <lineage>
        <taxon>Archaea</taxon>
        <taxon>Methanobacteriati</taxon>
        <taxon>Methanobacteriota</taxon>
        <taxon>Stenosarchaea group</taxon>
        <taxon>Methanomicrobia</taxon>
        <taxon>Methanosarcinales</taxon>
        <taxon>Methanosarcinaceae</taxon>
        <taxon>Methanosarcina</taxon>
    </lineage>
</organism>
<dbReference type="PROSITE" id="PS50176">
    <property type="entry name" value="ARM_REPEAT"/>
    <property type="match status" value="1"/>
</dbReference>
<name>A0A660HTI4_9EURY</name>
<reference evidence="2 4" key="3">
    <citation type="journal article" date="2020" name="Biotechnol. Biofuels">
        <title>New insights from the biogas microbiome by comprehensive genome-resolved metagenomics of nearly 1600 species originating from multiple anaerobic digesters.</title>
        <authorList>
            <person name="Campanaro S."/>
            <person name="Treu L."/>
            <person name="Rodriguez-R L.M."/>
            <person name="Kovalovszki A."/>
            <person name="Ziels R.M."/>
            <person name="Maus I."/>
            <person name="Zhu X."/>
            <person name="Kougias P.G."/>
            <person name="Basile A."/>
            <person name="Luo G."/>
            <person name="Schluter A."/>
            <person name="Konstantinidis K.T."/>
            <person name="Angelidaki I."/>
        </authorList>
    </citation>
    <scope>NUCLEOTIDE SEQUENCE [LARGE SCALE GENOMIC DNA]</scope>
    <source>
        <strain evidence="2">AS22ysBPME_46</strain>
    </source>
</reference>
<evidence type="ECO:0000313" key="1">
    <source>
        <dbReference type="EMBL" id="AYK15175.1"/>
    </source>
</evidence>
<sequence length="513" mass="55593">MSRVKWRISLLFVLITLSIFFSMIANSDRFMEFGGNGTFTPTGTGILREDLITNLTHRLEVGDHETKLNAAVELGRFGETAADVLIEKIESNTSSSGEVNSYMLLALLEIGDSRTETVLSEGFKKIQASNNVTNKTTAEEQAENEISVDILQAIEEKDRAMRRNLAISLDRDYNDETNSLEAALRAEEQNSTIYDSFALSEFEPDEPGNETEKLIKALKSDSGSIRIAALMALGEREEAAAIDSITPILTRDYSPVQSSAAYALGEIGDERAVEVLIKQMKDGGSDSIRSNAAIALGKIGKETAVPDLIQRLRDNRAVVRSSAALSLGKIGSETAIEPLIEVLNSGKLIDGRAKDSVNTNEDVRKSAILALGEIGGPGVIEALTDILVDKEERLSVRMAAAAALGNTGDPQAMETLKNVFNDRNTDANLRNQAFLALGKTRNQEAAELLVGKLGDREFGDSARKALSGMGEMAVDTLIENLKTTDRRARDETALLLIEIGDPKAVNPLIEAYQ</sequence>
<dbReference type="OrthoDB" id="10495at2157"/>
<reference evidence="1 3" key="1">
    <citation type="journal article" date="2016" name="Int. J. Syst. Evol. Microbiol.">
        <title>Methanosarcina flavescens sp. nov., a methanogenic archaeon isolated from a full-scale anaerobic digester.</title>
        <authorList>
            <person name="Kern T."/>
            <person name="Fischer M.A."/>
            <person name="Deppenmeier U."/>
            <person name="Schmitz R.A."/>
            <person name="Rother M."/>
        </authorList>
    </citation>
    <scope>NUCLEOTIDE SEQUENCE [LARGE SCALE GENOMIC DNA]</scope>
    <source>
        <strain evidence="1 3">E03.2</strain>
    </source>
</reference>
<dbReference type="Pfam" id="PF03130">
    <property type="entry name" value="HEAT_PBS"/>
    <property type="match status" value="1"/>
</dbReference>
<dbReference type="GO" id="GO:0016491">
    <property type="term" value="F:oxidoreductase activity"/>
    <property type="evidence" value="ECO:0007669"/>
    <property type="project" value="TreeGrafter"/>
</dbReference>
<dbReference type="Proteomes" id="UP000585579">
    <property type="component" value="Unassembled WGS sequence"/>
</dbReference>
<proteinExistence type="predicted"/>
<dbReference type="KEGG" id="mfz:AOB57_008150"/>
<protein>
    <submittedName>
        <fullName evidence="1">HEAT repeat domain-containing protein</fullName>
    </submittedName>
</protein>
<dbReference type="InterPro" id="IPR016024">
    <property type="entry name" value="ARM-type_fold"/>
</dbReference>
<dbReference type="EMBL" id="CP032683">
    <property type="protein sequence ID" value="AYK15175.1"/>
    <property type="molecule type" value="Genomic_DNA"/>
</dbReference>
<dbReference type="EMBL" id="JAAYQL010000023">
    <property type="protein sequence ID" value="NLK32008.1"/>
    <property type="molecule type" value="Genomic_DNA"/>
</dbReference>
<evidence type="ECO:0000313" key="4">
    <source>
        <dbReference type="Proteomes" id="UP000585579"/>
    </source>
</evidence>
<dbReference type="PANTHER" id="PTHR12697">
    <property type="entry name" value="PBS LYASE HEAT-LIKE PROTEIN"/>
    <property type="match status" value="1"/>
</dbReference>
<dbReference type="AlphaFoldDB" id="A0A660HTI4"/>
<dbReference type="Proteomes" id="UP000053087">
    <property type="component" value="Chromosome"/>
</dbReference>
<reference evidence="1" key="2">
    <citation type="submission" date="2018-10" db="EMBL/GenBank/DDBJ databases">
        <authorList>
            <person name="Fischer M.A."/>
            <person name="Kern T."/>
            <person name="Deppenmeier U."/>
            <person name="Schmitz R.A."/>
            <person name="Rother M."/>
        </authorList>
    </citation>
    <scope>NUCLEOTIDE SEQUENCE</scope>
    <source>
        <strain evidence="1">E03.2</strain>
    </source>
</reference>
<dbReference type="PANTHER" id="PTHR12697:SF5">
    <property type="entry name" value="DEOXYHYPUSINE HYDROXYLASE"/>
    <property type="match status" value="1"/>
</dbReference>
<dbReference type="InterPro" id="IPR004155">
    <property type="entry name" value="PBS_lyase_HEAT"/>
</dbReference>